<evidence type="ECO:0000313" key="2">
    <source>
        <dbReference type="Proteomes" id="UP000095282"/>
    </source>
</evidence>
<keyword evidence="1" id="KW-0812">Transmembrane</keyword>
<evidence type="ECO:0000256" key="1">
    <source>
        <dbReference type="SAM" id="Phobius"/>
    </source>
</evidence>
<name>A0A1I7T6E1_9PELO</name>
<reference evidence="3" key="1">
    <citation type="submission" date="2016-11" db="UniProtKB">
        <authorList>
            <consortium name="WormBaseParasite"/>
        </authorList>
    </citation>
    <scope>IDENTIFICATION</scope>
</reference>
<sequence length="73" mass="8296">MIVIFNLLPLLVFYFYENASYHIGPFVLIFKVLGFGVESFIVSFNLRPKKQLINSSKEKNVITPINVIVTSSS</sequence>
<evidence type="ECO:0000313" key="3">
    <source>
        <dbReference type="WBParaSite" id="Csp11.Scaffold521.g2850.t1"/>
    </source>
</evidence>
<dbReference type="Pfam" id="PF10316">
    <property type="entry name" value="7TM_GPCR_Srbc"/>
    <property type="match status" value="1"/>
</dbReference>
<keyword evidence="2" id="KW-1185">Reference proteome</keyword>
<dbReference type="WBParaSite" id="Csp11.Scaffold521.g2850.t1">
    <property type="protein sequence ID" value="Csp11.Scaffold521.g2850.t1"/>
    <property type="gene ID" value="Csp11.Scaffold521.g2850"/>
</dbReference>
<dbReference type="Proteomes" id="UP000095282">
    <property type="component" value="Unplaced"/>
</dbReference>
<dbReference type="InterPro" id="IPR019420">
    <property type="entry name" value="7TM_GPCR_serpentine_rcpt_Srbc"/>
</dbReference>
<keyword evidence="1" id="KW-0472">Membrane</keyword>
<proteinExistence type="predicted"/>
<protein>
    <submittedName>
        <fullName evidence="3">Serpentine receptor class gamma</fullName>
    </submittedName>
</protein>
<accession>A0A1I7T6E1</accession>
<organism evidence="2 3">
    <name type="scientific">Caenorhabditis tropicalis</name>
    <dbReference type="NCBI Taxonomy" id="1561998"/>
    <lineage>
        <taxon>Eukaryota</taxon>
        <taxon>Metazoa</taxon>
        <taxon>Ecdysozoa</taxon>
        <taxon>Nematoda</taxon>
        <taxon>Chromadorea</taxon>
        <taxon>Rhabditida</taxon>
        <taxon>Rhabditina</taxon>
        <taxon>Rhabditomorpha</taxon>
        <taxon>Rhabditoidea</taxon>
        <taxon>Rhabditidae</taxon>
        <taxon>Peloderinae</taxon>
        <taxon>Caenorhabditis</taxon>
    </lineage>
</organism>
<feature type="transmembrane region" description="Helical" evidence="1">
    <location>
        <begin position="20"/>
        <end position="46"/>
    </location>
</feature>
<dbReference type="AlphaFoldDB" id="A0A1I7T6E1"/>
<keyword evidence="1" id="KW-1133">Transmembrane helix</keyword>